<feature type="transmembrane region" description="Helical" evidence="1">
    <location>
        <begin position="592"/>
        <end position="611"/>
    </location>
</feature>
<feature type="transmembrane region" description="Helical" evidence="1">
    <location>
        <begin position="411"/>
        <end position="437"/>
    </location>
</feature>
<evidence type="ECO:0000313" key="3">
    <source>
        <dbReference type="Proteomes" id="UP001165082"/>
    </source>
</evidence>
<accession>A0A9W7L4V6</accession>
<keyword evidence="1" id="KW-0472">Membrane</keyword>
<feature type="transmembrane region" description="Helical" evidence="1">
    <location>
        <begin position="371"/>
        <end position="391"/>
    </location>
</feature>
<name>A0A9W7L4V6_9STRA</name>
<feature type="transmembrane region" description="Helical" evidence="1">
    <location>
        <begin position="274"/>
        <end position="293"/>
    </location>
</feature>
<feature type="transmembrane region" description="Helical" evidence="1">
    <location>
        <begin position="675"/>
        <end position="693"/>
    </location>
</feature>
<feature type="transmembrane region" description="Helical" evidence="1">
    <location>
        <begin position="705"/>
        <end position="727"/>
    </location>
</feature>
<keyword evidence="3" id="KW-1185">Reference proteome</keyword>
<comment type="caution">
    <text evidence="2">The sequence shown here is derived from an EMBL/GenBank/DDBJ whole genome shotgun (WGS) entry which is preliminary data.</text>
</comment>
<evidence type="ECO:0000313" key="2">
    <source>
        <dbReference type="EMBL" id="GMI29133.1"/>
    </source>
</evidence>
<feature type="transmembrane region" description="Helical" evidence="1">
    <location>
        <begin position="332"/>
        <end position="350"/>
    </location>
</feature>
<keyword evidence="1" id="KW-0812">Transmembrane</keyword>
<feature type="transmembrane region" description="Helical" evidence="1">
    <location>
        <begin position="305"/>
        <end position="326"/>
    </location>
</feature>
<reference evidence="2" key="1">
    <citation type="submission" date="2022-07" db="EMBL/GenBank/DDBJ databases">
        <title>Genome analysis of Parmales, a sister group of diatoms, reveals the evolutionary specialization of diatoms from phago-mixotrophs to photoautotrophs.</title>
        <authorList>
            <person name="Ban H."/>
            <person name="Sato S."/>
            <person name="Yoshikawa S."/>
            <person name="Kazumasa Y."/>
            <person name="Nakamura Y."/>
            <person name="Ichinomiya M."/>
            <person name="Saitoh K."/>
            <person name="Sato N."/>
            <person name="Blanc-Mathieu R."/>
            <person name="Endo H."/>
            <person name="Kuwata A."/>
            <person name="Ogata H."/>
        </authorList>
    </citation>
    <scope>NUCLEOTIDE SEQUENCE</scope>
</reference>
<keyword evidence="1" id="KW-1133">Transmembrane helix</keyword>
<gene>
    <name evidence="2" type="ORF">TrRE_jg9057</name>
</gene>
<feature type="transmembrane region" description="Helical" evidence="1">
    <location>
        <begin position="564"/>
        <end position="585"/>
    </location>
</feature>
<feature type="transmembrane region" description="Helical" evidence="1">
    <location>
        <begin position="536"/>
        <end position="558"/>
    </location>
</feature>
<proteinExistence type="predicted"/>
<feature type="transmembrane region" description="Helical" evidence="1">
    <location>
        <begin position="631"/>
        <end position="649"/>
    </location>
</feature>
<dbReference type="EMBL" id="BRXZ01007498">
    <property type="protein sequence ID" value="GMI29133.1"/>
    <property type="molecule type" value="Genomic_DNA"/>
</dbReference>
<dbReference type="AlphaFoldDB" id="A0A9W7L4V6"/>
<feature type="transmembrane region" description="Helical" evidence="1">
    <location>
        <begin position="179"/>
        <end position="203"/>
    </location>
</feature>
<feature type="transmembrane region" description="Helical" evidence="1">
    <location>
        <begin position="486"/>
        <end position="504"/>
    </location>
</feature>
<dbReference type="OrthoDB" id="205879at2759"/>
<dbReference type="Proteomes" id="UP001165082">
    <property type="component" value="Unassembled WGS sequence"/>
</dbReference>
<feature type="transmembrane region" description="Helical" evidence="1">
    <location>
        <begin position="147"/>
        <end position="167"/>
    </location>
</feature>
<organism evidence="2 3">
    <name type="scientific">Triparma retinervis</name>
    <dbReference type="NCBI Taxonomy" id="2557542"/>
    <lineage>
        <taxon>Eukaryota</taxon>
        <taxon>Sar</taxon>
        <taxon>Stramenopiles</taxon>
        <taxon>Ochrophyta</taxon>
        <taxon>Bolidophyceae</taxon>
        <taxon>Parmales</taxon>
        <taxon>Triparmaceae</taxon>
        <taxon>Triparma</taxon>
    </lineage>
</organism>
<feature type="non-terminal residue" evidence="2">
    <location>
        <position position="1"/>
    </location>
</feature>
<feature type="transmembrane region" description="Helical" evidence="1">
    <location>
        <begin position="458"/>
        <end position="474"/>
    </location>
</feature>
<protein>
    <submittedName>
        <fullName evidence="2">Uncharacterized protein</fullName>
    </submittedName>
</protein>
<feature type="transmembrane region" description="Helical" evidence="1">
    <location>
        <begin position="107"/>
        <end position="127"/>
    </location>
</feature>
<feature type="transmembrane region" description="Helical" evidence="1">
    <location>
        <begin position="245"/>
        <end position="268"/>
    </location>
</feature>
<evidence type="ECO:0000256" key="1">
    <source>
        <dbReference type="SAM" id="Phobius"/>
    </source>
</evidence>
<sequence>MIGSALVSEERFRRDLPSRVMTLLGWQVFLAFNRVGRRRLSRVPDRQLNDFLVKNLIVEGFSGLGPIVFLIFDTVRCANEVYLETDSLDAIEKQCRRTLIAQLFLGGFYGVYTMARLFVACVPIGIVKKHYVSVYELATFSLSIEKLGLVILMLVILMSTMYLVGNIGAESSMSSVNELFTFGIGFSGLGAICSIVVWKLFVLQRDINEIEGRDDSGGEDNKDGGWGEVFRWHDENISITSINCAYSYVIMVGSAVYLTLCILFFVTLDDKWDIFLHNAGPIIHGSFALSIFFDVRNQKRSYQKIFLYGHFVLQIALPEVLLVVAFTRKGNLVELFISIFRISVEFILYFKVALRLRMLLQKLPDRQLDRMYRWIITVGAPSGTPLLYLAFKGMRCFIENTEGIEVCTNTALVVGHLSIYIVGFVIVAFMVVVGTGNRAREHWLERFATLDLSHKEKVEALFTALAVACGLFLFSNINNENGDLKYFYVCGSIGSLSVGTVLFFESKSTISQLTNYDIDQEGRAKREKPLVTELSLWFNAVAFSLVAVVNSFFIIFAITGDERMPVFGTTFTAIAGSAFIFSVLFQPRNNSRLYFVFLVLFFLFTAVPGEIAPAIHSLKASADRKGFTLSVLPYIRILITYAPLFWLLLKLRRYVSRLEDQELGTYLCHYVLRRWYATLVPMLFLSFETIACIFEDGGVSVEFCAQSGCASMFLSINILLMNIFSLVQKSASKR</sequence>